<dbReference type="InterPro" id="IPR050279">
    <property type="entry name" value="Plant_def-hormone_signal"/>
</dbReference>
<dbReference type="OrthoDB" id="877951at2759"/>
<sequence length="153" mass="17078">MGLFKHTNELKLRVSAKRMYEAMVTETHTIPLPPAIKSSELLHGDGGAGSIRKTNLADGSHLKERIEALDNDKYASKHTVTEGAMLGEKLESIHYEQKFEDTKEGCVVKIVNEYHTKGDAHLSDEEIKAVTEQALAFYKLTEEFLLAHPQLCA</sequence>
<organism evidence="3 4">
    <name type="scientific">Striga asiatica</name>
    <name type="common">Asiatic witchweed</name>
    <name type="synonym">Buchnera asiatica</name>
    <dbReference type="NCBI Taxonomy" id="4170"/>
    <lineage>
        <taxon>Eukaryota</taxon>
        <taxon>Viridiplantae</taxon>
        <taxon>Streptophyta</taxon>
        <taxon>Embryophyta</taxon>
        <taxon>Tracheophyta</taxon>
        <taxon>Spermatophyta</taxon>
        <taxon>Magnoliopsida</taxon>
        <taxon>eudicotyledons</taxon>
        <taxon>Gunneridae</taxon>
        <taxon>Pentapetalae</taxon>
        <taxon>asterids</taxon>
        <taxon>lamiids</taxon>
        <taxon>Lamiales</taxon>
        <taxon>Orobanchaceae</taxon>
        <taxon>Buchnereae</taxon>
        <taxon>Striga</taxon>
    </lineage>
</organism>
<dbReference type="InterPro" id="IPR000916">
    <property type="entry name" value="Bet_v_I/MLP"/>
</dbReference>
<evidence type="ECO:0000256" key="1">
    <source>
        <dbReference type="ARBA" id="ARBA00009744"/>
    </source>
</evidence>
<dbReference type="AlphaFoldDB" id="A0A5A7Q5Z0"/>
<protein>
    <submittedName>
        <fullName evidence="3">Pathogenesis-related protein</fullName>
    </submittedName>
</protein>
<dbReference type="GO" id="GO:0009738">
    <property type="term" value="P:abscisic acid-activated signaling pathway"/>
    <property type="evidence" value="ECO:0007669"/>
    <property type="project" value="InterPro"/>
</dbReference>
<keyword evidence="4" id="KW-1185">Reference proteome</keyword>
<dbReference type="SUPFAM" id="SSF55961">
    <property type="entry name" value="Bet v1-like"/>
    <property type="match status" value="1"/>
</dbReference>
<comment type="caution">
    <text evidence="3">The sequence shown here is derived from an EMBL/GenBank/DDBJ whole genome shotgun (WGS) entry which is preliminary data.</text>
</comment>
<evidence type="ECO:0000313" key="3">
    <source>
        <dbReference type="EMBL" id="GER40494.1"/>
    </source>
</evidence>
<name>A0A5A7Q5Z0_STRAF</name>
<accession>A0A5A7Q5Z0</accession>
<dbReference type="FunFam" id="3.30.530.20:FF:000007">
    <property type="entry name" value="Major pollen allergen Bet v 1-A"/>
    <property type="match status" value="1"/>
</dbReference>
<dbReference type="Pfam" id="PF00407">
    <property type="entry name" value="Bet_v_1"/>
    <property type="match status" value="1"/>
</dbReference>
<dbReference type="GO" id="GO:0038023">
    <property type="term" value="F:signaling receptor activity"/>
    <property type="evidence" value="ECO:0007669"/>
    <property type="project" value="InterPro"/>
</dbReference>
<dbReference type="PANTHER" id="PTHR31213">
    <property type="entry name" value="OS08G0374000 PROTEIN-RELATED"/>
    <property type="match status" value="1"/>
</dbReference>
<dbReference type="GO" id="GO:0006952">
    <property type="term" value="P:defense response"/>
    <property type="evidence" value="ECO:0007669"/>
    <property type="project" value="InterPro"/>
</dbReference>
<feature type="domain" description="Bet v I/Major latex protein" evidence="2">
    <location>
        <begin position="4"/>
        <end position="131"/>
    </location>
</feature>
<dbReference type="GO" id="GO:0005737">
    <property type="term" value="C:cytoplasm"/>
    <property type="evidence" value="ECO:0007669"/>
    <property type="project" value="TreeGrafter"/>
</dbReference>
<dbReference type="Gene3D" id="3.30.530.20">
    <property type="match status" value="1"/>
</dbReference>
<dbReference type="PANTHER" id="PTHR31213:SF157">
    <property type="entry name" value="MAJOR ALLERGEN MAL D 1-LIKE"/>
    <property type="match status" value="1"/>
</dbReference>
<reference evidence="4" key="1">
    <citation type="journal article" date="2019" name="Curr. Biol.">
        <title>Genome Sequence of Striga asiatica Provides Insight into the Evolution of Plant Parasitism.</title>
        <authorList>
            <person name="Yoshida S."/>
            <person name="Kim S."/>
            <person name="Wafula E.K."/>
            <person name="Tanskanen J."/>
            <person name="Kim Y.M."/>
            <person name="Honaas L."/>
            <person name="Yang Z."/>
            <person name="Spallek T."/>
            <person name="Conn C.E."/>
            <person name="Ichihashi Y."/>
            <person name="Cheong K."/>
            <person name="Cui S."/>
            <person name="Der J.P."/>
            <person name="Gundlach H."/>
            <person name="Jiao Y."/>
            <person name="Hori C."/>
            <person name="Ishida J.K."/>
            <person name="Kasahara H."/>
            <person name="Kiba T."/>
            <person name="Kim M.S."/>
            <person name="Koo N."/>
            <person name="Laohavisit A."/>
            <person name="Lee Y.H."/>
            <person name="Lumba S."/>
            <person name="McCourt P."/>
            <person name="Mortimer J.C."/>
            <person name="Mutuku J.M."/>
            <person name="Nomura T."/>
            <person name="Sasaki-Sekimoto Y."/>
            <person name="Seto Y."/>
            <person name="Wang Y."/>
            <person name="Wakatake T."/>
            <person name="Sakakibara H."/>
            <person name="Demura T."/>
            <person name="Yamaguchi S."/>
            <person name="Yoneyama K."/>
            <person name="Manabe R.I."/>
            <person name="Nelson D.C."/>
            <person name="Schulman A.H."/>
            <person name="Timko M.P."/>
            <person name="dePamphilis C.W."/>
            <person name="Choi D."/>
            <person name="Shirasu K."/>
        </authorList>
    </citation>
    <scope>NUCLEOTIDE SEQUENCE [LARGE SCALE GENOMIC DNA]</scope>
    <source>
        <strain evidence="4">cv. UVA1</strain>
    </source>
</reference>
<comment type="similarity">
    <text evidence="1">Belongs to the BetVI family.</text>
</comment>
<dbReference type="GO" id="GO:0005634">
    <property type="term" value="C:nucleus"/>
    <property type="evidence" value="ECO:0007669"/>
    <property type="project" value="TreeGrafter"/>
</dbReference>
<dbReference type="CDD" id="cd07816">
    <property type="entry name" value="Bet_v1-like"/>
    <property type="match status" value="1"/>
</dbReference>
<dbReference type="GO" id="GO:0010427">
    <property type="term" value="F:abscisic acid binding"/>
    <property type="evidence" value="ECO:0007669"/>
    <property type="project" value="InterPro"/>
</dbReference>
<dbReference type="Proteomes" id="UP000325081">
    <property type="component" value="Unassembled WGS sequence"/>
</dbReference>
<gene>
    <name evidence="3" type="ORF">STAS_17172</name>
</gene>
<dbReference type="PRINTS" id="PR00634">
    <property type="entry name" value="BETALLERGEN"/>
</dbReference>
<dbReference type="InterPro" id="IPR024949">
    <property type="entry name" value="Bet_v_I_allergen"/>
</dbReference>
<dbReference type="InterPro" id="IPR023393">
    <property type="entry name" value="START-like_dom_sf"/>
</dbReference>
<evidence type="ECO:0000259" key="2">
    <source>
        <dbReference type="Pfam" id="PF00407"/>
    </source>
</evidence>
<dbReference type="GO" id="GO:0004864">
    <property type="term" value="F:protein phosphatase inhibitor activity"/>
    <property type="evidence" value="ECO:0007669"/>
    <property type="project" value="InterPro"/>
</dbReference>
<evidence type="ECO:0000313" key="4">
    <source>
        <dbReference type="Proteomes" id="UP000325081"/>
    </source>
</evidence>
<proteinExistence type="inferred from homology"/>
<dbReference type="EMBL" id="BKCP01005905">
    <property type="protein sequence ID" value="GER40494.1"/>
    <property type="molecule type" value="Genomic_DNA"/>
</dbReference>